<dbReference type="OrthoDB" id="3208682at2"/>
<gene>
    <name evidence="2" type="ORF">FHX40_2628</name>
</gene>
<dbReference type="Gene3D" id="3.40.50.1820">
    <property type="entry name" value="alpha/beta hydrolase"/>
    <property type="match status" value="1"/>
</dbReference>
<name>A0A543IZA3_9ACTN</name>
<protein>
    <submittedName>
        <fullName evidence="2">Dienelactone hydrolase</fullName>
    </submittedName>
</protein>
<dbReference type="EMBL" id="VFPQ01000001">
    <property type="protein sequence ID" value="TQM75906.1"/>
    <property type="molecule type" value="Genomic_DNA"/>
</dbReference>
<proteinExistence type="predicted"/>
<evidence type="ECO:0000313" key="3">
    <source>
        <dbReference type="Proteomes" id="UP000319213"/>
    </source>
</evidence>
<accession>A0A543IZA3</accession>
<sequence length="273" mass="28793">MAKHGEAIDRSLDGWTREEFTAHGITRPILRRGSGPGLMLLPELPGVTPEVLTLGNRLVTAGFTVVVPALVGVPGRPRTTASAVLATARVCLSREFRALARDAERPVAGFLRALAKHLHGEAGHQGVGVIGMDFSGGLALAAATEPAVLAAVLSGPTLPLAPTGAARRDPGCSARELAEVRARARRGELRVAGLRFSHDRRCPPERLIGLRRVLGAAFDLIEIDSGPGNPHGLPPDAHHVLTEGYVDRPGHPTVQALARVVTLIRSRVAPEEP</sequence>
<evidence type="ECO:0000313" key="2">
    <source>
        <dbReference type="EMBL" id="TQM75906.1"/>
    </source>
</evidence>
<dbReference type="InterPro" id="IPR002925">
    <property type="entry name" value="Dienelactn_hydro"/>
</dbReference>
<dbReference type="RefSeq" id="WP_142259852.1">
    <property type="nucleotide sequence ID" value="NZ_BMPV01000001.1"/>
</dbReference>
<keyword evidence="2" id="KW-0378">Hydrolase</keyword>
<evidence type="ECO:0000259" key="1">
    <source>
        <dbReference type="Pfam" id="PF01738"/>
    </source>
</evidence>
<dbReference type="Proteomes" id="UP000319213">
    <property type="component" value="Unassembled WGS sequence"/>
</dbReference>
<reference evidence="2 3" key="1">
    <citation type="submission" date="2019-06" db="EMBL/GenBank/DDBJ databases">
        <title>Sequencing the genomes of 1000 actinobacteria strains.</title>
        <authorList>
            <person name="Klenk H.-P."/>
        </authorList>
    </citation>
    <scope>NUCLEOTIDE SEQUENCE [LARGE SCALE GENOMIC DNA]</scope>
    <source>
        <strain evidence="2 3">DSM 43186</strain>
    </source>
</reference>
<dbReference type="InterPro" id="IPR029058">
    <property type="entry name" value="AB_hydrolase_fold"/>
</dbReference>
<comment type="caution">
    <text evidence="2">The sequence shown here is derived from an EMBL/GenBank/DDBJ whole genome shotgun (WGS) entry which is preliminary data.</text>
</comment>
<organism evidence="2 3">
    <name type="scientific">Thermopolyspora flexuosa</name>
    <dbReference type="NCBI Taxonomy" id="103836"/>
    <lineage>
        <taxon>Bacteria</taxon>
        <taxon>Bacillati</taxon>
        <taxon>Actinomycetota</taxon>
        <taxon>Actinomycetes</taxon>
        <taxon>Streptosporangiales</taxon>
        <taxon>Streptosporangiaceae</taxon>
        <taxon>Thermopolyspora</taxon>
    </lineage>
</organism>
<dbReference type="SUPFAM" id="SSF53474">
    <property type="entry name" value="alpha/beta-Hydrolases"/>
    <property type="match status" value="1"/>
</dbReference>
<dbReference type="GO" id="GO:0016787">
    <property type="term" value="F:hydrolase activity"/>
    <property type="evidence" value="ECO:0007669"/>
    <property type="project" value="UniProtKB-KW"/>
</dbReference>
<keyword evidence="3" id="KW-1185">Reference proteome</keyword>
<dbReference type="AlphaFoldDB" id="A0A543IZA3"/>
<dbReference type="Pfam" id="PF01738">
    <property type="entry name" value="DLH"/>
    <property type="match status" value="1"/>
</dbReference>
<feature type="domain" description="Dienelactone hydrolase" evidence="1">
    <location>
        <begin position="35"/>
        <end position="153"/>
    </location>
</feature>